<evidence type="ECO:0000259" key="10">
    <source>
        <dbReference type="Pfam" id="PF05617"/>
    </source>
</evidence>
<dbReference type="GO" id="GO:0080155">
    <property type="term" value="P:regulation of double fertilization forming a zygote and endosperm"/>
    <property type="evidence" value="ECO:0007669"/>
    <property type="project" value="UniProtKB-ARBA"/>
</dbReference>
<dbReference type="Pfam" id="PF05617">
    <property type="entry name" value="Prolamin_like"/>
    <property type="match status" value="1"/>
</dbReference>
<evidence type="ECO:0000256" key="3">
    <source>
        <dbReference type="ARBA" id="ARBA00022525"/>
    </source>
</evidence>
<feature type="domain" description="Prolamin-like" evidence="10">
    <location>
        <begin position="44"/>
        <end position="108"/>
    </location>
</feature>
<keyword evidence="5" id="KW-0278">Fertilization</keyword>
<organism evidence="11 12">
    <name type="scientific">Cucumis sativus</name>
    <name type="common">Cucumber</name>
    <dbReference type="NCBI Taxonomy" id="3659"/>
    <lineage>
        <taxon>Eukaryota</taxon>
        <taxon>Viridiplantae</taxon>
        <taxon>Streptophyta</taxon>
        <taxon>Embryophyta</taxon>
        <taxon>Tracheophyta</taxon>
        <taxon>Spermatophyta</taxon>
        <taxon>Magnoliopsida</taxon>
        <taxon>eudicotyledons</taxon>
        <taxon>Gunneridae</taxon>
        <taxon>Pentapetalae</taxon>
        <taxon>rosids</taxon>
        <taxon>fabids</taxon>
        <taxon>Cucurbitales</taxon>
        <taxon>Cucurbitaceae</taxon>
        <taxon>Benincaseae</taxon>
        <taxon>Cucumis</taxon>
    </lineage>
</organism>
<evidence type="ECO:0000256" key="6">
    <source>
        <dbReference type="ARBA" id="ARBA00023329"/>
    </source>
</evidence>
<name>A0A0A0K9I7_CUCSA</name>
<evidence type="ECO:0000256" key="2">
    <source>
        <dbReference type="ARBA" id="ARBA00004613"/>
    </source>
</evidence>
<dbReference type="GO" id="GO:0009567">
    <property type="term" value="P:double fertilization forming a zygote and endosperm"/>
    <property type="evidence" value="ECO:0007669"/>
    <property type="project" value="InterPro"/>
</dbReference>
<protein>
    <recommendedName>
        <fullName evidence="10">Prolamin-like domain-containing protein</fullName>
    </recommendedName>
</protein>
<dbReference type="PANTHER" id="PTHR35293:SF1">
    <property type="entry name" value="EGG CELL-SECRETED PROTEIN 1.5"/>
    <property type="match status" value="1"/>
</dbReference>
<feature type="signal peptide" evidence="9">
    <location>
        <begin position="1"/>
        <end position="24"/>
    </location>
</feature>
<comment type="similarity">
    <text evidence="8">Belongs to the plant egg cell-secreted peptide family.</text>
</comment>
<dbReference type="EMBL" id="CM002927">
    <property type="protein sequence ID" value="KGN46138.1"/>
    <property type="molecule type" value="Genomic_DNA"/>
</dbReference>
<evidence type="ECO:0000256" key="4">
    <source>
        <dbReference type="ARBA" id="ARBA00022729"/>
    </source>
</evidence>
<dbReference type="GO" id="GO:0005576">
    <property type="term" value="C:extracellular region"/>
    <property type="evidence" value="ECO:0007669"/>
    <property type="project" value="UniProtKB-SubCell"/>
</dbReference>
<proteinExistence type="inferred from homology"/>
<reference evidence="11 12" key="2">
    <citation type="journal article" date="2009" name="PLoS ONE">
        <title>An integrated genetic and cytogenetic map of the cucumber genome.</title>
        <authorList>
            <person name="Ren Y."/>
            <person name="Zhang Z."/>
            <person name="Liu J."/>
            <person name="Staub J.E."/>
            <person name="Han Y."/>
            <person name="Cheng Z."/>
            <person name="Li X."/>
            <person name="Lu J."/>
            <person name="Miao H."/>
            <person name="Kang H."/>
            <person name="Xie B."/>
            <person name="Gu X."/>
            <person name="Wang X."/>
            <person name="Du Y."/>
            <person name="Jin W."/>
            <person name="Huang S."/>
        </authorList>
    </citation>
    <scope>NUCLEOTIDE SEQUENCE [LARGE SCALE GENOMIC DNA]</scope>
    <source>
        <strain evidence="12">cv. 9930</strain>
    </source>
</reference>
<evidence type="ECO:0000256" key="1">
    <source>
        <dbReference type="ARBA" id="ARBA00004541"/>
    </source>
</evidence>
<dbReference type="Proteomes" id="UP000029981">
    <property type="component" value="Chromosome 6"/>
</dbReference>
<evidence type="ECO:0000313" key="11">
    <source>
        <dbReference type="EMBL" id="KGN46138.1"/>
    </source>
</evidence>
<dbReference type="OMA" id="NCWESLW"/>
<evidence type="ECO:0000256" key="8">
    <source>
        <dbReference type="ARBA" id="ARBA00034484"/>
    </source>
</evidence>
<evidence type="ECO:0000256" key="5">
    <source>
        <dbReference type="ARBA" id="ARBA00023279"/>
    </source>
</evidence>
<sequence>MAYLSKLLILTCLLIFAFSYMVESRPNPEVSLATRLNLESNASDCWGSLFQLEACSSEIITFFLNGKINLSPKCCQSVKIIQHKCWPALLGSLGYTADEANVLAIYCDTTGINHPTPPSTSFPPSIQPEGLAP</sequence>
<dbReference type="STRING" id="3659.A0A0A0K9I7"/>
<dbReference type="GO" id="GO:2000008">
    <property type="term" value="P:regulation of protein localization to cell surface"/>
    <property type="evidence" value="ECO:0007669"/>
    <property type="project" value="UniProtKB-ARBA"/>
</dbReference>
<keyword evidence="4 9" id="KW-0732">Signal</keyword>
<reference evidence="11 12" key="3">
    <citation type="journal article" date="2010" name="BMC Genomics">
        <title>Transcriptome sequencing and comparative analysis of cucumber flowers with different sex types.</title>
        <authorList>
            <person name="Guo S."/>
            <person name="Zheng Y."/>
            <person name="Joung J.G."/>
            <person name="Liu S."/>
            <person name="Zhang Z."/>
            <person name="Crasta O.R."/>
            <person name="Sobral B.W."/>
            <person name="Xu Y."/>
            <person name="Huang S."/>
            <person name="Fei Z."/>
        </authorList>
    </citation>
    <scope>NUCLEOTIDE SEQUENCE [LARGE SCALE GENOMIC DNA]</scope>
    <source>
        <strain evidence="12">cv. 9930</strain>
    </source>
</reference>
<dbReference type="InterPro" id="IPR008502">
    <property type="entry name" value="Prolamin-like"/>
</dbReference>
<dbReference type="Gramene" id="KGN46138">
    <property type="protein sequence ID" value="KGN46138"/>
    <property type="gene ID" value="Csa_6G056550"/>
</dbReference>
<dbReference type="InterPro" id="IPR044711">
    <property type="entry name" value="EC11-15"/>
</dbReference>
<keyword evidence="12" id="KW-1185">Reference proteome</keyword>
<dbReference type="GO" id="GO:0031410">
    <property type="term" value="C:cytoplasmic vesicle"/>
    <property type="evidence" value="ECO:0007669"/>
    <property type="project" value="UniProtKB-SubCell"/>
</dbReference>
<reference evidence="11 12" key="1">
    <citation type="journal article" date="2009" name="Nat. Genet.">
        <title>The genome of the cucumber, Cucumis sativus L.</title>
        <authorList>
            <person name="Huang S."/>
            <person name="Li R."/>
            <person name="Zhang Z."/>
            <person name="Li L."/>
            <person name="Gu X."/>
            <person name="Fan W."/>
            <person name="Lucas W.J."/>
            <person name="Wang X."/>
            <person name="Xie B."/>
            <person name="Ni P."/>
            <person name="Ren Y."/>
            <person name="Zhu H."/>
            <person name="Li J."/>
            <person name="Lin K."/>
            <person name="Jin W."/>
            <person name="Fei Z."/>
            <person name="Li G."/>
            <person name="Staub J."/>
            <person name="Kilian A."/>
            <person name="van der Vossen E.A."/>
            <person name="Wu Y."/>
            <person name="Guo J."/>
            <person name="He J."/>
            <person name="Jia Z."/>
            <person name="Ren Y."/>
            <person name="Tian G."/>
            <person name="Lu Y."/>
            <person name="Ruan J."/>
            <person name="Qian W."/>
            <person name="Wang M."/>
            <person name="Huang Q."/>
            <person name="Li B."/>
            <person name="Xuan Z."/>
            <person name="Cao J."/>
            <person name="Asan"/>
            <person name="Wu Z."/>
            <person name="Zhang J."/>
            <person name="Cai Q."/>
            <person name="Bai Y."/>
            <person name="Zhao B."/>
            <person name="Han Y."/>
            <person name="Li Y."/>
            <person name="Li X."/>
            <person name="Wang S."/>
            <person name="Shi Q."/>
            <person name="Liu S."/>
            <person name="Cho W.K."/>
            <person name="Kim J.Y."/>
            <person name="Xu Y."/>
            <person name="Heller-Uszynska K."/>
            <person name="Miao H."/>
            <person name="Cheng Z."/>
            <person name="Zhang S."/>
            <person name="Wu J."/>
            <person name="Yang Y."/>
            <person name="Kang H."/>
            <person name="Li M."/>
            <person name="Liang H."/>
            <person name="Ren X."/>
            <person name="Shi Z."/>
            <person name="Wen M."/>
            <person name="Jian M."/>
            <person name="Yang H."/>
            <person name="Zhang G."/>
            <person name="Yang Z."/>
            <person name="Chen R."/>
            <person name="Liu S."/>
            <person name="Li J."/>
            <person name="Ma L."/>
            <person name="Liu H."/>
            <person name="Zhou Y."/>
            <person name="Zhao J."/>
            <person name="Fang X."/>
            <person name="Li G."/>
            <person name="Fang L."/>
            <person name="Li Y."/>
            <person name="Liu D."/>
            <person name="Zheng H."/>
            <person name="Zhang Y."/>
            <person name="Qin N."/>
            <person name="Li Z."/>
            <person name="Yang G."/>
            <person name="Yang S."/>
            <person name="Bolund L."/>
            <person name="Kristiansen K."/>
            <person name="Zheng H."/>
            <person name="Li S."/>
            <person name="Zhang X."/>
            <person name="Yang H."/>
            <person name="Wang J."/>
            <person name="Sun R."/>
            <person name="Zhang B."/>
            <person name="Jiang S."/>
            <person name="Wang J."/>
            <person name="Du Y."/>
            <person name="Li S."/>
        </authorList>
    </citation>
    <scope>NUCLEOTIDE SEQUENCE [LARGE SCALE GENOMIC DNA]</scope>
    <source>
        <strain evidence="12">cv. 9930</strain>
    </source>
</reference>
<comment type="function">
    <text evidence="7">Involved in the regulation of gamete interactions during the double fertilization and to prevent multiple-pollen tube attraction; mediates the redistribution of the gamete fusogen HAP2/GCS1 to the cell surface after secretion upon sperm arrival.</text>
</comment>
<dbReference type="PANTHER" id="PTHR35293">
    <property type="entry name" value="EGG CELL-SECRETED PROTEIN 1.5"/>
    <property type="match status" value="1"/>
</dbReference>
<evidence type="ECO:0000256" key="7">
    <source>
        <dbReference type="ARBA" id="ARBA00034457"/>
    </source>
</evidence>
<keyword evidence="6" id="KW-0968">Cytoplasmic vesicle</keyword>
<reference evidence="11 12" key="4">
    <citation type="journal article" date="2011" name="BMC Genomics">
        <title>RNA-Seq improves annotation of protein-coding genes in the cucumber genome.</title>
        <authorList>
            <person name="Li Z."/>
            <person name="Zhang Z."/>
            <person name="Yan P."/>
            <person name="Huang S."/>
            <person name="Fei Z."/>
            <person name="Lin K."/>
        </authorList>
    </citation>
    <scope>NUCLEOTIDE SEQUENCE [LARGE SCALE GENOMIC DNA]</scope>
    <source>
        <strain evidence="12">cv. 9930</strain>
    </source>
</reference>
<dbReference type="AlphaFoldDB" id="A0A0A0K9I7"/>
<gene>
    <name evidence="11" type="ORF">Csa_6G056550</name>
</gene>
<feature type="chain" id="PRO_5001971879" description="Prolamin-like domain-containing protein" evidence="9">
    <location>
        <begin position="25"/>
        <end position="133"/>
    </location>
</feature>
<keyword evidence="3" id="KW-0964">Secreted</keyword>
<accession>A0A0A0K9I7</accession>
<evidence type="ECO:0000256" key="9">
    <source>
        <dbReference type="SAM" id="SignalP"/>
    </source>
</evidence>
<comment type="subcellular location">
    <subcellularLocation>
        <location evidence="1">Cytoplasmic vesicle</location>
    </subcellularLocation>
    <subcellularLocation>
        <location evidence="2">Secreted</location>
    </subcellularLocation>
</comment>
<evidence type="ECO:0000313" key="12">
    <source>
        <dbReference type="Proteomes" id="UP000029981"/>
    </source>
</evidence>